<feature type="compositionally biased region" description="Polar residues" evidence="2">
    <location>
        <begin position="145"/>
        <end position="155"/>
    </location>
</feature>
<evidence type="ECO:0000256" key="1">
    <source>
        <dbReference type="ARBA" id="ARBA00022786"/>
    </source>
</evidence>
<dbReference type="CDD" id="cd01767">
    <property type="entry name" value="UBX"/>
    <property type="match status" value="1"/>
</dbReference>
<feature type="region of interest" description="Disordered" evidence="2">
    <location>
        <begin position="145"/>
        <end position="167"/>
    </location>
</feature>
<dbReference type="InterPro" id="IPR001012">
    <property type="entry name" value="UBX_dom"/>
</dbReference>
<feature type="region of interest" description="Disordered" evidence="2">
    <location>
        <begin position="399"/>
        <end position="419"/>
    </location>
</feature>
<dbReference type="InterPro" id="IPR036249">
    <property type="entry name" value="Thioredoxin-like_sf"/>
</dbReference>
<feature type="region of interest" description="Disordered" evidence="2">
    <location>
        <begin position="447"/>
        <end position="535"/>
    </location>
</feature>
<dbReference type="Gene3D" id="3.40.30.10">
    <property type="entry name" value="Glutaredoxin"/>
    <property type="match status" value="1"/>
</dbReference>
<name>A0A834LCG2_RHOSS</name>
<feature type="compositionally biased region" description="Low complexity" evidence="2">
    <location>
        <begin position="156"/>
        <end position="166"/>
    </location>
</feature>
<feature type="compositionally biased region" description="Polar residues" evidence="2">
    <location>
        <begin position="403"/>
        <end position="419"/>
    </location>
</feature>
<evidence type="ECO:0000313" key="4">
    <source>
        <dbReference type="EMBL" id="KAF7133078.1"/>
    </source>
</evidence>
<feature type="compositionally biased region" description="Polar residues" evidence="2">
    <location>
        <begin position="482"/>
        <end position="502"/>
    </location>
</feature>
<feature type="domain" description="UBX" evidence="3">
    <location>
        <begin position="312"/>
        <end position="390"/>
    </location>
</feature>
<feature type="compositionally biased region" description="Polar residues" evidence="2">
    <location>
        <begin position="448"/>
        <end position="459"/>
    </location>
</feature>
<dbReference type="SUPFAM" id="SSF52833">
    <property type="entry name" value="Thioredoxin-like"/>
    <property type="match status" value="1"/>
</dbReference>
<dbReference type="AlphaFoldDB" id="A0A834LCG2"/>
<protein>
    <recommendedName>
        <fullName evidence="3">UBX domain-containing protein</fullName>
    </recommendedName>
</protein>
<organism evidence="4 5">
    <name type="scientific">Rhododendron simsii</name>
    <name type="common">Sims's rhododendron</name>
    <dbReference type="NCBI Taxonomy" id="118357"/>
    <lineage>
        <taxon>Eukaryota</taxon>
        <taxon>Viridiplantae</taxon>
        <taxon>Streptophyta</taxon>
        <taxon>Embryophyta</taxon>
        <taxon>Tracheophyta</taxon>
        <taxon>Spermatophyta</taxon>
        <taxon>Magnoliopsida</taxon>
        <taxon>eudicotyledons</taxon>
        <taxon>Gunneridae</taxon>
        <taxon>Pentapetalae</taxon>
        <taxon>asterids</taxon>
        <taxon>Ericales</taxon>
        <taxon>Ericaceae</taxon>
        <taxon>Ericoideae</taxon>
        <taxon>Rhodoreae</taxon>
        <taxon>Rhododendron</taxon>
    </lineage>
</organism>
<dbReference type="OrthoDB" id="2445133at2759"/>
<keyword evidence="1" id="KW-0833">Ubl conjugation pathway</keyword>
<dbReference type="SMART" id="SM00166">
    <property type="entry name" value="UBX"/>
    <property type="match status" value="1"/>
</dbReference>
<evidence type="ECO:0000256" key="2">
    <source>
        <dbReference type="SAM" id="MobiDB-lite"/>
    </source>
</evidence>
<keyword evidence="5" id="KW-1185">Reference proteome</keyword>
<dbReference type="SUPFAM" id="SSF54236">
    <property type="entry name" value="Ubiquitin-like"/>
    <property type="match status" value="1"/>
</dbReference>
<dbReference type="EMBL" id="WJXA01000009">
    <property type="protein sequence ID" value="KAF7133078.1"/>
    <property type="molecule type" value="Genomic_DNA"/>
</dbReference>
<dbReference type="InterPro" id="IPR029071">
    <property type="entry name" value="Ubiquitin-like_domsf"/>
</dbReference>
<dbReference type="Pfam" id="PF23187">
    <property type="entry name" value="UBX7_N"/>
    <property type="match status" value="1"/>
</dbReference>
<dbReference type="PROSITE" id="PS50033">
    <property type="entry name" value="UBX"/>
    <property type="match status" value="1"/>
</dbReference>
<reference evidence="4" key="1">
    <citation type="submission" date="2019-11" db="EMBL/GenBank/DDBJ databases">
        <authorList>
            <person name="Liu Y."/>
            <person name="Hou J."/>
            <person name="Li T.-Q."/>
            <person name="Guan C.-H."/>
            <person name="Wu X."/>
            <person name="Wu H.-Z."/>
            <person name="Ling F."/>
            <person name="Zhang R."/>
            <person name="Shi X.-G."/>
            <person name="Ren J.-P."/>
            <person name="Chen E.-F."/>
            <person name="Sun J.-M."/>
        </authorList>
    </citation>
    <scope>NUCLEOTIDE SEQUENCE</scope>
    <source>
        <strain evidence="4">Adult_tree_wgs_1</strain>
        <tissue evidence="4">Leaves</tissue>
    </source>
</reference>
<dbReference type="PANTHER" id="PTHR47770">
    <property type="entry name" value="PLANT UBX DOMAIN-CONTAINING PROTEIN 11"/>
    <property type="match status" value="1"/>
</dbReference>
<dbReference type="Proteomes" id="UP000626092">
    <property type="component" value="Unassembled WGS sequence"/>
</dbReference>
<gene>
    <name evidence="4" type="ORF">RHSIM_Rhsim09G0032600</name>
</gene>
<feature type="compositionally biased region" description="Polar residues" evidence="2">
    <location>
        <begin position="520"/>
        <end position="529"/>
    </location>
</feature>
<comment type="caution">
    <text evidence="4">The sequence shown here is derived from an EMBL/GenBank/DDBJ whole genome shotgun (WGS) entry which is preliminary data.</text>
</comment>
<dbReference type="Gene3D" id="3.10.20.90">
    <property type="entry name" value="Phosphatidylinositol 3-kinase Catalytic Subunit, Chain A, domain 1"/>
    <property type="match status" value="1"/>
</dbReference>
<sequence length="535" mass="58167">MENSISALAYSGSISGAIAEAKMQKKLFVVYISGDNVESTHLQESTWMDSKVAESISKYCILLHISEGSTDAENFSAIYPQKPAPCITAIGYNGAQLWQNEGFVGAELLASTLEKAWLGLHIQETTATFLSAALASNKLEPLRTNSSNTAQFEEGSSSSLDVPSPDVDNHPQILEAGGVDRSEMENDGSVSALVPAVGEEVLPTGSITRAKEALNSVEVKQNDDGVDRTCYGSRPVVDHHSEVIVEASQLITNEATEAVQDKKAKGLKEYEAEVEVKTGTSQVTAFKSNEAQDEKVDAIKDCKVEVQESFSSQSTDVHLNIRLLDGVSLQEKFLVTNTLRMVKDYVDENRTRAMSSYDLVIPYPRKVFNEQDLNKTLSELGLFGRHALIVVPRNRATVYPRAGSSSPNQTNSATGLDSSNKGNEGYFAFMKRIISYANPLSYLGGGASPSNSAQETQGSMWEYGPNPALQNNARGTERPPTTGRNNSKNSQGTSSRFGSNIHTLKHDEDDTRFKDRNAFWNGNSTQYGGDNNDGK</sequence>
<dbReference type="PANTHER" id="PTHR47770:SF1">
    <property type="entry name" value="PLANT UBX DOMAIN-CONTAINING PROTEIN 11"/>
    <property type="match status" value="1"/>
</dbReference>
<accession>A0A834LCG2</accession>
<feature type="compositionally biased region" description="Basic and acidic residues" evidence="2">
    <location>
        <begin position="504"/>
        <end position="517"/>
    </location>
</feature>
<dbReference type="Pfam" id="PF00789">
    <property type="entry name" value="UBX"/>
    <property type="match status" value="1"/>
</dbReference>
<evidence type="ECO:0000313" key="5">
    <source>
        <dbReference type="Proteomes" id="UP000626092"/>
    </source>
</evidence>
<evidence type="ECO:0000259" key="3">
    <source>
        <dbReference type="PROSITE" id="PS50033"/>
    </source>
</evidence>
<proteinExistence type="predicted"/>